<dbReference type="EMBL" id="GDID01001292">
    <property type="protein sequence ID" value="JAP95314.1"/>
    <property type="molecule type" value="Transcribed_RNA"/>
</dbReference>
<organism evidence="1">
    <name type="scientific">Trepomonas sp. PC1</name>
    <dbReference type="NCBI Taxonomy" id="1076344"/>
    <lineage>
        <taxon>Eukaryota</taxon>
        <taxon>Metamonada</taxon>
        <taxon>Diplomonadida</taxon>
        <taxon>Hexamitidae</taxon>
        <taxon>Hexamitinae</taxon>
        <taxon>Trepomonas</taxon>
    </lineage>
</organism>
<gene>
    <name evidence="1" type="ORF">TPC1_11740</name>
</gene>
<feature type="non-terminal residue" evidence="1">
    <location>
        <position position="1"/>
    </location>
</feature>
<dbReference type="AlphaFoldDB" id="A0A146KHK6"/>
<reference evidence="1" key="1">
    <citation type="submission" date="2015-07" db="EMBL/GenBank/DDBJ databases">
        <title>Adaptation to a free-living lifestyle via gene acquisitions in the diplomonad Trepomonas sp. PC1.</title>
        <authorList>
            <person name="Xu F."/>
            <person name="Jerlstrom-Hultqvist J."/>
            <person name="Kolisko M."/>
            <person name="Simpson A.G.B."/>
            <person name="Roger A.J."/>
            <person name="Svard S.G."/>
            <person name="Andersson J.O."/>
        </authorList>
    </citation>
    <scope>NUCLEOTIDE SEQUENCE</scope>
    <source>
        <strain evidence="1">PC1</strain>
    </source>
</reference>
<proteinExistence type="predicted"/>
<accession>A0A146KHK6</accession>
<sequence length="336" mass="38162">EKTLPILMFCALPASGKSESRRYLKSLTKEQNNAFHLGDTSTQVDDYPYVDAMRKIDAAAQENLGETAFFDPVSTMFYSGYYWGVLMCFINDDYADIKKCNSEIPAEYKADPVKWLLDRYDAAALKTGKLEAKFAQMQKKHGEKFELFKKAILPLCTTLLTEKYENIPKSLDGKTVVFEFARGGAQGSKFPLAAPYGYEYSLSLLDEDILKNAVILYIWVTPEQSYQKNQQRAREGQEGKSQTTSTLLSLNHGVPHNVMIQEYGTDDIDYLLSVTKRKNCLTINHNGVDYFVPIGRFDNREDKTTPFRKPQNDWTEEEVTAMRTGMQAAFDALLGQ</sequence>
<protein>
    <submittedName>
        <fullName evidence="1">Uncharacterized protein</fullName>
    </submittedName>
</protein>
<name>A0A146KHK6_9EUKA</name>
<evidence type="ECO:0000313" key="1">
    <source>
        <dbReference type="EMBL" id="JAP95314.1"/>
    </source>
</evidence>